<dbReference type="InterPro" id="IPR036263">
    <property type="entry name" value="Chorismate_II_sf"/>
</dbReference>
<dbReference type="PROSITE" id="PS51171">
    <property type="entry name" value="PREPHENATE_DEHYDR_3"/>
    <property type="match status" value="1"/>
</dbReference>
<evidence type="ECO:0000256" key="5">
    <source>
        <dbReference type="ARBA" id="ARBA00004817"/>
    </source>
</evidence>
<dbReference type="AlphaFoldDB" id="A0A3B1EA58"/>
<evidence type="ECO:0000256" key="9">
    <source>
        <dbReference type="ARBA" id="ARBA00022605"/>
    </source>
</evidence>
<evidence type="ECO:0000259" key="19">
    <source>
        <dbReference type="PROSITE" id="PS51671"/>
    </source>
</evidence>
<comment type="subcellular location">
    <subcellularLocation>
        <location evidence="3">Cytoplasm</location>
    </subcellularLocation>
</comment>
<dbReference type="InterPro" id="IPR045865">
    <property type="entry name" value="ACT-like_dom_sf"/>
</dbReference>
<keyword evidence="8" id="KW-0963">Cytoplasm</keyword>
<comment type="catalytic activity">
    <reaction evidence="1">
        <text>chorismate = prephenate</text>
        <dbReference type="Rhea" id="RHEA:13897"/>
        <dbReference type="ChEBI" id="CHEBI:29748"/>
        <dbReference type="ChEBI" id="CHEBI:29934"/>
        <dbReference type="EC" id="5.4.99.5"/>
    </reaction>
</comment>
<comment type="function">
    <text evidence="2">Catalyzes the Claisen rearrangement of chorismate to prephenate and the decarboxylation/dehydration of prephenate to phenylpyruvate.</text>
</comment>
<dbReference type="InterPro" id="IPR010957">
    <property type="entry name" value="G/b/e-P-prot_chorismate_mutase"/>
</dbReference>
<dbReference type="InterPro" id="IPR002701">
    <property type="entry name" value="CM_II_prokaryot"/>
</dbReference>
<comment type="pathway">
    <text evidence="4">Amino-acid biosynthesis; L-phenylalanine biosynthesis; phenylpyruvate from prephenate: step 1/1.</text>
</comment>
<dbReference type="Pfam" id="PF01817">
    <property type="entry name" value="CM_2"/>
    <property type="match status" value="1"/>
</dbReference>
<gene>
    <name evidence="20" type="ORF">MNB_ARC-1_715</name>
</gene>
<dbReference type="UniPathway" id="UPA00120">
    <property type="reaction ID" value="UER00203"/>
</dbReference>
<comment type="pathway">
    <text evidence="5">Metabolic intermediate biosynthesis; prephenate biosynthesis; prephenate from chorismate: step 1/1.</text>
</comment>
<keyword evidence="11" id="KW-0584">Phenylalanine biosynthesis</keyword>
<evidence type="ECO:0000256" key="15">
    <source>
        <dbReference type="ARBA" id="ARBA00031175"/>
    </source>
</evidence>
<dbReference type="GO" id="GO:0004106">
    <property type="term" value="F:chorismate mutase activity"/>
    <property type="evidence" value="ECO:0007669"/>
    <property type="project" value="UniProtKB-EC"/>
</dbReference>
<evidence type="ECO:0000256" key="12">
    <source>
        <dbReference type="ARBA" id="ARBA00023235"/>
    </source>
</evidence>
<dbReference type="GO" id="GO:0005737">
    <property type="term" value="C:cytoplasm"/>
    <property type="evidence" value="ECO:0007669"/>
    <property type="project" value="UniProtKB-SubCell"/>
</dbReference>
<feature type="domain" description="Chorismate mutase" evidence="17">
    <location>
        <begin position="1"/>
        <end position="94"/>
    </location>
</feature>
<dbReference type="PANTHER" id="PTHR21022:SF19">
    <property type="entry name" value="PREPHENATE DEHYDRATASE-RELATED"/>
    <property type="match status" value="1"/>
</dbReference>
<evidence type="ECO:0000256" key="6">
    <source>
        <dbReference type="ARBA" id="ARBA00013147"/>
    </source>
</evidence>
<dbReference type="NCBIfam" id="TIGR01807">
    <property type="entry name" value="CM_P2"/>
    <property type="match status" value="1"/>
</dbReference>
<dbReference type="SMART" id="SM00830">
    <property type="entry name" value="CM_2"/>
    <property type="match status" value="1"/>
</dbReference>
<evidence type="ECO:0000256" key="7">
    <source>
        <dbReference type="ARBA" id="ARBA00014401"/>
    </source>
</evidence>
<evidence type="ECO:0000256" key="13">
    <source>
        <dbReference type="ARBA" id="ARBA00023239"/>
    </source>
</evidence>
<name>A0A3B1EA58_9ZZZZ</name>
<dbReference type="SUPFAM" id="SSF55021">
    <property type="entry name" value="ACT-like"/>
    <property type="match status" value="1"/>
</dbReference>
<accession>A0A3B1EA58</accession>
<dbReference type="Gene3D" id="3.40.190.10">
    <property type="entry name" value="Periplasmic binding protein-like II"/>
    <property type="match status" value="2"/>
</dbReference>
<evidence type="ECO:0000256" key="3">
    <source>
        <dbReference type="ARBA" id="ARBA00004496"/>
    </source>
</evidence>
<evidence type="ECO:0000256" key="2">
    <source>
        <dbReference type="ARBA" id="ARBA00002364"/>
    </source>
</evidence>
<organism evidence="20">
    <name type="scientific">hydrothermal vent metagenome</name>
    <dbReference type="NCBI Taxonomy" id="652676"/>
    <lineage>
        <taxon>unclassified sequences</taxon>
        <taxon>metagenomes</taxon>
        <taxon>ecological metagenomes</taxon>
    </lineage>
</organism>
<evidence type="ECO:0000256" key="1">
    <source>
        <dbReference type="ARBA" id="ARBA00000824"/>
    </source>
</evidence>
<evidence type="ECO:0000259" key="17">
    <source>
        <dbReference type="PROSITE" id="PS51168"/>
    </source>
</evidence>
<dbReference type="GO" id="GO:0046417">
    <property type="term" value="P:chorismate metabolic process"/>
    <property type="evidence" value="ECO:0007669"/>
    <property type="project" value="InterPro"/>
</dbReference>
<reference evidence="20" key="1">
    <citation type="submission" date="2018-10" db="EMBL/GenBank/DDBJ databases">
        <authorList>
            <person name="Aoki K."/>
        </authorList>
    </citation>
    <scope>NUCLEOTIDE SEQUENCE</scope>
</reference>
<keyword evidence="9" id="KW-0028">Amino-acid biosynthesis</keyword>
<feature type="domain" description="ACT" evidence="19">
    <location>
        <begin position="282"/>
        <end position="359"/>
    </location>
</feature>
<dbReference type="EC" id="4.2.1.51" evidence="6"/>
<keyword evidence="14" id="KW-0511">Multifunctional enzyme</keyword>
<evidence type="ECO:0000256" key="14">
    <source>
        <dbReference type="ARBA" id="ARBA00023268"/>
    </source>
</evidence>
<evidence type="ECO:0000259" key="18">
    <source>
        <dbReference type="PROSITE" id="PS51171"/>
    </source>
</evidence>
<proteinExistence type="predicted"/>
<keyword evidence="13 20" id="KW-0456">Lyase</keyword>
<dbReference type="PIRSF" id="PIRSF001500">
    <property type="entry name" value="Chor_mut_pdt_Ppr"/>
    <property type="match status" value="1"/>
</dbReference>
<evidence type="ECO:0000256" key="11">
    <source>
        <dbReference type="ARBA" id="ARBA00023222"/>
    </source>
</evidence>
<dbReference type="Gene3D" id="1.20.59.10">
    <property type="entry name" value="Chorismate mutase"/>
    <property type="match status" value="1"/>
</dbReference>
<dbReference type="UniPathway" id="UPA00121">
    <property type="reaction ID" value="UER00345"/>
</dbReference>
<evidence type="ECO:0000256" key="8">
    <source>
        <dbReference type="ARBA" id="ARBA00022490"/>
    </source>
</evidence>
<dbReference type="InterPro" id="IPR036979">
    <property type="entry name" value="CM_dom_sf"/>
</dbReference>
<evidence type="ECO:0000256" key="10">
    <source>
        <dbReference type="ARBA" id="ARBA00023141"/>
    </source>
</evidence>
<dbReference type="PROSITE" id="PS51168">
    <property type="entry name" value="CHORISMATE_MUT_2"/>
    <property type="match status" value="1"/>
</dbReference>
<dbReference type="GO" id="GO:0009094">
    <property type="term" value="P:L-phenylalanine biosynthetic process"/>
    <property type="evidence" value="ECO:0007669"/>
    <property type="project" value="UniProtKB-UniPathway"/>
</dbReference>
<dbReference type="InterPro" id="IPR001086">
    <property type="entry name" value="Preph_deHydtase"/>
</dbReference>
<evidence type="ECO:0000256" key="4">
    <source>
        <dbReference type="ARBA" id="ARBA00004741"/>
    </source>
</evidence>
<keyword evidence="10" id="KW-0057">Aromatic amino acid biosynthesis</keyword>
<dbReference type="PROSITE" id="PS51671">
    <property type="entry name" value="ACT"/>
    <property type="match status" value="1"/>
</dbReference>
<dbReference type="InterPro" id="IPR002912">
    <property type="entry name" value="ACT_dom"/>
</dbReference>
<dbReference type="PANTHER" id="PTHR21022">
    <property type="entry name" value="PREPHENATE DEHYDRATASE P PROTEIN"/>
    <property type="match status" value="1"/>
</dbReference>
<dbReference type="EMBL" id="UOYO01000020">
    <property type="protein sequence ID" value="VAY87144.1"/>
    <property type="molecule type" value="Genomic_DNA"/>
</dbReference>
<dbReference type="SUPFAM" id="SSF48600">
    <property type="entry name" value="Chorismate mutase II"/>
    <property type="match status" value="1"/>
</dbReference>
<dbReference type="SUPFAM" id="SSF53850">
    <property type="entry name" value="Periplasmic binding protein-like II"/>
    <property type="match status" value="1"/>
</dbReference>
<evidence type="ECO:0000313" key="20">
    <source>
        <dbReference type="EMBL" id="VAY87144.1"/>
    </source>
</evidence>
<dbReference type="Gene3D" id="3.30.70.260">
    <property type="match status" value="1"/>
</dbReference>
<dbReference type="Pfam" id="PF00800">
    <property type="entry name" value="PDT"/>
    <property type="match status" value="1"/>
</dbReference>
<dbReference type="GO" id="GO:0004664">
    <property type="term" value="F:prephenate dehydratase activity"/>
    <property type="evidence" value="ECO:0007669"/>
    <property type="project" value="UniProtKB-EC"/>
</dbReference>
<dbReference type="CDD" id="cd04905">
    <property type="entry name" value="ACT_CM-PDT"/>
    <property type="match status" value="1"/>
</dbReference>
<feature type="domain" description="Prephenate dehydratase" evidence="18">
    <location>
        <begin position="94"/>
        <end position="270"/>
    </location>
</feature>
<protein>
    <recommendedName>
        <fullName evidence="7">Bifunctional chorismate mutase/prephenate dehydratase</fullName>
        <ecNumber evidence="6">4.2.1.51</ecNumber>
    </recommendedName>
    <alternativeName>
        <fullName evidence="16">Chorismate mutase-prephenate dehydratase</fullName>
    </alternativeName>
    <alternativeName>
        <fullName evidence="15">p-protein</fullName>
    </alternativeName>
</protein>
<evidence type="ECO:0000256" key="16">
    <source>
        <dbReference type="ARBA" id="ARBA00031520"/>
    </source>
</evidence>
<keyword evidence="12 20" id="KW-0413">Isomerase</keyword>
<dbReference type="InterPro" id="IPR008242">
    <property type="entry name" value="Chor_mutase/pphenate_deHydtase"/>
</dbReference>
<dbReference type="CDD" id="cd13630">
    <property type="entry name" value="PBP2_PDT_1"/>
    <property type="match status" value="1"/>
</dbReference>
<sequence>MNEEAQLKSLRDILDKIDDEILELLNDRMKTVLKVGDVKAKSGGAIYRPEREKAIIQRLALRSKKSNGVLNKEAIKAIFLEIFAVSRNLELSEKVAFLGPLGTYTHQAAEMTFGAMSEYVAMNSINGVFSEVNASRAKFGIVPVENSSNGMVNDTLMALNEYNLKIISQNKMEIHHSFATSCEHIDDIKKIYSKDIVFGQCRNFLTEYKLDDVELIPVNSTAKAAQIALQQKDSAVICSHIAAKLYGLPVLFENIEDDMTNTTDFIVVSNFDNANSGFDNSSILVKLPQESGSLVRFLEEFNKNNINLIKIESHIIKQELIFYIQFHGHKDDPHIKEILDKYKKEIKFLGSYVREIDDI</sequence>